<proteinExistence type="predicted"/>
<name>A0ABW9UUD0_CHLPH</name>
<feature type="domain" description="Methanolan biosynthesis EpsI" evidence="2">
    <location>
        <begin position="14"/>
        <end position="183"/>
    </location>
</feature>
<keyword evidence="1" id="KW-1133">Transmembrane helix</keyword>
<dbReference type="RefSeq" id="WP_160460445.1">
    <property type="nucleotide sequence ID" value="NZ_WUBZ01000127.1"/>
</dbReference>
<feature type="transmembrane region" description="Helical" evidence="1">
    <location>
        <begin position="7"/>
        <end position="27"/>
    </location>
</feature>
<sequence length="218" mass="24550">MRIHKQGLVAVAFGLMLSLALLVVVLIKTPVSVILSTVKGGPDVSRIITHPPPGWHEVEGRVVEPDRIGAAERAYDKVLGQGFRHNDGREVMVVMTWSADGLERKGHQQQFCYAAGGYEVDVPHHVQVRVRDGVAIDAVEFRAKHYGAYEDVLYWLVTGGRQELVKIRVKRAVIDDPVQTRIREWKEQIIEIRHRITRRSVGVPDNLMVRVSCRVPEG</sequence>
<keyword evidence="1" id="KW-0472">Membrane</keyword>
<dbReference type="EMBL" id="WUBZ01000127">
    <property type="protein sequence ID" value="MWV55349.1"/>
    <property type="molecule type" value="Genomic_DNA"/>
</dbReference>
<evidence type="ECO:0000259" key="2">
    <source>
        <dbReference type="Pfam" id="PF11984"/>
    </source>
</evidence>
<evidence type="ECO:0000313" key="4">
    <source>
        <dbReference type="Proteomes" id="UP000489351"/>
    </source>
</evidence>
<comment type="caution">
    <text evidence="3">The sequence shown here is derived from an EMBL/GenBank/DDBJ whole genome shotgun (WGS) entry which is preliminary data.</text>
</comment>
<keyword evidence="4" id="KW-1185">Reference proteome</keyword>
<dbReference type="Pfam" id="PF11984">
    <property type="entry name" value="DUF3485"/>
    <property type="match status" value="1"/>
</dbReference>
<dbReference type="InterPro" id="IPR014263">
    <property type="entry name" value="Methanolan_biosynth_EpsI"/>
</dbReference>
<reference evidence="3 4" key="1">
    <citation type="submission" date="2019-11" db="EMBL/GenBank/DDBJ databases">
        <title>Green- and brown-colored morphotypes of Chlorobia in the stratified aquatic ecosystems of Kandalaksha Gulf (White Sea): A model for study of the accessory genome evolution.</title>
        <authorList>
            <person name="Grouzdev D.S."/>
        </authorList>
    </citation>
    <scope>NUCLEOTIDE SEQUENCE [LARGE SCALE GENOMIC DNA]</scope>
    <source>
        <strain evidence="3 4">ZM</strain>
    </source>
</reference>
<dbReference type="Proteomes" id="UP000489351">
    <property type="component" value="Unassembled WGS sequence"/>
</dbReference>
<gene>
    <name evidence="3" type="ORF">GJ685_09880</name>
</gene>
<evidence type="ECO:0000313" key="3">
    <source>
        <dbReference type="EMBL" id="MWV55349.1"/>
    </source>
</evidence>
<keyword evidence="1" id="KW-0812">Transmembrane</keyword>
<feature type="non-terminal residue" evidence="3">
    <location>
        <position position="218"/>
    </location>
</feature>
<accession>A0ABW9UUD0</accession>
<evidence type="ECO:0000256" key="1">
    <source>
        <dbReference type="SAM" id="Phobius"/>
    </source>
</evidence>
<organism evidence="3 4">
    <name type="scientific">Chlorobium phaeovibrioides</name>
    <dbReference type="NCBI Taxonomy" id="1094"/>
    <lineage>
        <taxon>Bacteria</taxon>
        <taxon>Pseudomonadati</taxon>
        <taxon>Chlorobiota</taxon>
        <taxon>Chlorobiia</taxon>
        <taxon>Chlorobiales</taxon>
        <taxon>Chlorobiaceae</taxon>
        <taxon>Chlorobium/Pelodictyon group</taxon>
        <taxon>Chlorobium</taxon>
    </lineage>
</organism>
<protein>
    <submittedName>
        <fullName evidence="3">Exosortase-associated EpsI family protein</fullName>
    </submittedName>
</protein>